<comment type="caution">
    <text evidence="8">The sequence shown here is derived from an EMBL/GenBank/DDBJ whole genome shotgun (WGS) entry which is preliminary data.</text>
</comment>
<protein>
    <recommendedName>
        <fullName evidence="6">rRNA biogenesis protein RRP36</fullName>
    </recommendedName>
</protein>
<comment type="subcellular location">
    <subcellularLocation>
        <location evidence="1 6">Nucleus</location>
        <location evidence="1 6">Nucleolus</location>
    </subcellularLocation>
</comment>
<dbReference type="PANTHER" id="PTHR21738">
    <property type="entry name" value="RIBOSOMAL RNA PROCESSING PROTEIN 36 HOMOLOG"/>
    <property type="match status" value="1"/>
</dbReference>
<sequence length="275" mass="31655">MKKSDKEIAVSSNTQFVESEEDIESSSSSSEEDSDIEREIADATFEELQKVRSDGSCSVYRKPKQDKKSGRANKNRPMEASCKKPVSRFREVVQAPKKVVRDPRFESLCGNLDVEGFRKRYNFLFENNLPAEREELKKQLKKSNDPKVIDQLKNRISWIVTMVFVVGTIVTARIEIEISIEMFVDIRININPTSSWSLGDDSVGKFKLLSAVVLDGSYGDIQSAEIRKQRLIKEFTKLKESGKLESFIEKRRRKNASKDHRYMPYRRPSNTEQQG</sequence>
<evidence type="ECO:0000256" key="4">
    <source>
        <dbReference type="ARBA" id="ARBA00022552"/>
    </source>
</evidence>
<dbReference type="GO" id="GO:0005730">
    <property type="term" value="C:nucleolus"/>
    <property type="evidence" value="ECO:0007669"/>
    <property type="project" value="UniProtKB-SubCell"/>
</dbReference>
<keyword evidence="9" id="KW-1185">Reference proteome</keyword>
<dbReference type="GO" id="GO:0030686">
    <property type="term" value="C:90S preribosome"/>
    <property type="evidence" value="ECO:0007669"/>
    <property type="project" value="TreeGrafter"/>
</dbReference>
<evidence type="ECO:0000256" key="7">
    <source>
        <dbReference type="SAM" id="MobiDB-lite"/>
    </source>
</evidence>
<dbReference type="AlphaFoldDB" id="A0A6A6LAT6"/>
<keyword evidence="6" id="KW-0687">Ribonucleoprotein</keyword>
<dbReference type="InterPro" id="IPR009292">
    <property type="entry name" value="RRP36"/>
</dbReference>
<proteinExistence type="inferred from homology"/>
<dbReference type="Proteomes" id="UP000467840">
    <property type="component" value="Chromosome 1"/>
</dbReference>
<dbReference type="Pfam" id="PF06102">
    <property type="entry name" value="RRP36"/>
    <property type="match status" value="1"/>
</dbReference>
<evidence type="ECO:0000313" key="9">
    <source>
        <dbReference type="Proteomes" id="UP000467840"/>
    </source>
</evidence>
<feature type="compositionally biased region" description="Basic residues" evidence="7">
    <location>
        <begin position="61"/>
        <end position="74"/>
    </location>
</feature>
<comment type="similarity">
    <text evidence="2 6">Belongs to the RRP36 family.</text>
</comment>
<comment type="subunit">
    <text evidence="6">Associates with 90S and pre-40S pre-ribosomal particles.</text>
</comment>
<evidence type="ECO:0000256" key="1">
    <source>
        <dbReference type="ARBA" id="ARBA00004604"/>
    </source>
</evidence>
<keyword evidence="4 6" id="KW-0698">rRNA processing</keyword>
<feature type="region of interest" description="Disordered" evidence="7">
    <location>
        <begin position="1"/>
        <end position="81"/>
    </location>
</feature>
<dbReference type="PANTHER" id="PTHR21738:SF0">
    <property type="entry name" value="RIBOSOMAL RNA PROCESSING PROTEIN 36 HOMOLOG"/>
    <property type="match status" value="1"/>
</dbReference>
<evidence type="ECO:0000256" key="5">
    <source>
        <dbReference type="ARBA" id="ARBA00023242"/>
    </source>
</evidence>
<comment type="function">
    <text evidence="6">Component of the 90S pre-ribosome involved in the maturation of rRNAs. Required for early cleavages of the pre-RNAs in the 40S ribosomal subunit maturation pathway.</text>
</comment>
<evidence type="ECO:0000256" key="3">
    <source>
        <dbReference type="ARBA" id="ARBA00022517"/>
    </source>
</evidence>
<feature type="compositionally biased region" description="Basic and acidic residues" evidence="7">
    <location>
        <begin position="37"/>
        <end position="53"/>
    </location>
</feature>
<reference evidence="8 9" key="1">
    <citation type="journal article" date="2020" name="Mol. Plant">
        <title>The Chromosome-Based Rubber Tree Genome Provides New Insights into Spurge Genome Evolution and Rubber Biosynthesis.</title>
        <authorList>
            <person name="Liu J."/>
            <person name="Shi C."/>
            <person name="Shi C.C."/>
            <person name="Li W."/>
            <person name="Zhang Q.J."/>
            <person name="Zhang Y."/>
            <person name="Li K."/>
            <person name="Lu H.F."/>
            <person name="Shi C."/>
            <person name="Zhu S.T."/>
            <person name="Xiao Z.Y."/>
            <person name="Nan H."/>
            <person name="Yue Y."/>
            <person name="Zhu X.G."/>
            <person name="Wu Y."/>
            <person name="Hong X.N."/>
            <person name="Fan G.Y."/>
            <person name="Tong Y."/>
            <person name="Zhang D."/>
            <person name="Mao C.L."/>
            <person name="Liu Y.L."/>
            <person name="Hao S.J."/>
            <person name="Liu W.Q."/>
            <person name="Lv M.Q."/>
            <person name="Zhang H.B."/>
            <person name="Liu Y."/>
            <person name="Hu-Tang G.R."/>
            <person name="Wang J.P."/>
            <person name="Wang J.H."/>
            <person name="Sun Y.H."/>
            <person name="Ni S.B."/>
            <person name="Chen W.B."/>
            <person name="Zhang X.C."/>
            <person name="Jiao Y.N."/>
            <person name="Eichler E.E."/>
            <person name="Li G.H."/>
            <person name="Liu X."/>
            <person name="Gao L.Z."/>
        </authorList>
    </citation>
    <scope>NUCLEOTIDE SEQUENCE [LARGE SCALE GENOMIC DNA]</scope>
    <source>
        <strain evidence="9">cv. GT1</strain>
        <tissue evidence="8">Leaf</tissue>
    </source>
</reference>
<evidence type="ECO:0000313" key="8">
    <source>
        <dbReference type="EMBL" id="KAF2297667.1"/>
    </source>
</evidence>
<feature type="compositionally biased region" description="Acidic residues" evidence="7">
    <location>
        <begin position="18"/>
        <end position="36"/>
    </location>
</feature>
<name>A0A6A6LAT6_HEVBR</name>
<organism evidence="8 9">
    <name type="scientific">Hevea brasiliensis</name>
    <name type="common">Para rubber tree</name>
    <name type="synonym">Siphonia brasiliensis</name>
    <dbReference type="NCBI Taxonomy" id="3981"/>
    <lineage>
        <taxon>Eukaryota</taxon>
        <taxon>Viridiplantae</taxon>
        <taxon>Streptophyta</taxon>
        <taxon>Embryophyta</taxon>
        <taxon>Tracheophyta</taxon>
        <taxon>Spermatophyta</taxon>
        <taxon>Magnoliopsida</taxon>
        <taxon>eudicotyledons</taxon>
        <taxon>Gunneridae</taxon>
        <taxon>Pentapetalae</taxon>
        <taxon>rosids</taxon>
        <taxon>fabids</taxon>
        <taxon>Malpighiales</taxon>
        <taxon>Euphorbiaceae</taxon>
        <taxon>Crotonoideae</taxon>
        <taxon>Micrandreae</taxon>
        <taxon>Hevea</taxon>
    </lineage>
</organism>
<gene>
    <name evidence="8" type="ORF">GH714_002128</name>
</gene>
<accession>A0A6A6LAT6</accession>
<feature type="region of interest" description="Disordered" evidence="7">
    <location>
        <begin position="249"/>
        <end position="275"/>
    </location>
</feature>
<keyword evidence="3 6" id="KW-0690">Ribosome biogenesis</keyword>
<dbReference type="EMBL" id="JAAGAX010000011">
    <property type="protein sequence ID" value="KAF2297667.1"/>
    <property type="molecule type" value="Genomic_DNA"/>
</dbReference>
<keyword evidence="5 6" id="KW-0539">Nucleus</keyword>
<evidence type="ECO:0000256" key="2">
    <source>
        <dbReference type="ARBA" id="ARBA00009418"/>
    </source>
</evidence>
<evidence type="ECO:0000256" key="6">
    <source>
        <dbReference type="RuleBase" id="RU368027"/>
    </source>
</evidence>
<dbReference type="GO" id="GO:0000462">
    <property type="term" value="P:maturation of SSU-rRNA from tricistronic rRNA transcript (SSU-rRNA, 5.8S rRNA, LSU-rRNA)"/>
    <property type="evidence" value="ECO:0007669"/>
    <property type="project" value="TreeGrafter"/>
</dbReference>